<dbReference type="Proteomes" id="UP001610444">
    <property type="component" value="Unassembled WGS sequence"/>
</dbReference>
<sequence>MPSLGLGVVTQTCPFYGLLLSLLSSSASTTQLATMMKLGIDQRKASETKRHLFGSLLCDMAARVLQGCNLERLP</sequence>
<name>A0ABR4K3C2_9EURO</name>
<protein>
    <recommendedName>
        <fullName evidence="3">Secreted protein</fullName>
    </recommendedName>
</protein>
<evidence type="ECO:0000313" key="1">
    <source>
        <dbReference type="EMBL" id="KAL2846811.1"/>
    </source>
</evidence>
<comment type="caution">
    <text evidence="1">The sequence shown here is derived from an EMBL/GenBank/DDBJ whole genome shotgun (WGS) entry which is preliminary data.</text>
</comment>
<keyword evidence="2" id="KW-1185">Reference proteome</keyword>
<accession>A0ABR4K3C2</accession>
<proteinExistence type="predicted"/>
<dbReference type="RefSeq" id="XP_070897395.1">
    <property type="nucleotide sequence ID" value="XM_071040698.1"/>
</dbReference>
<evidence type="ECO:0008006" key="3">
    <source>
        <dbReference type="Google" id="ProtNLM"/>
    </source>
</evidence>
<organism evidence="1 2">
    <name type="scientific">Aspergillus pseudodeflectus</name>
    <dbReference type="NCBI Taxonomy" id="176178"/>
    <lineage>
        <taxon>Eukaryota</taxon>
        <taxon>Fungi</taxon>
        <taxon>Dikarya</taxon>
        <taxon>Ascomycota</taxon>
        <taxon>Pezizomycotina</taxon>
        <taxon>Eurotiomycetes</taxon>
        <taxon>Eurotiomycetidae</taxon>
        <taxon>Eurotiales</taxon>
        <taxon>Aspergillaceae</taxon>
        <taxon>Aspergillus</taxon>
        <taxon>Aspergillus subgen. Nidulantes</taxon>
    </lineage>
</organism>
<evidence type="ECO:0000313" key="2">
    <source>
        <dbReference type="Proteomes" id="UP001610444"/>
    </source>
</evidence>
<dbReference type="GeneID" id="98155862"/>
<dbReference type="EMBL" id="JBFXLR010000031">
    <property type="protein sequence ID" value="KAL2846811.1"/>
    <property type="molecule type" value="Genomic_DNA"/>
</dbReference>
<reference evidence="1 2" key="1">
    <citation type="submission" date="2024-07" db="EMBL/GenBank/DDBJ databases">
        <title>Section-level genome sequencing and comparative genomics of Aspergillus sections Usti and Cavernicolus.</title>
        <authorList>
            <consortium name="Lawrence Berkeley National Laboratory"/>
            <person name="Nybo J.L."/>
            <person name="Vesth T.C."/>
            <person name="Theobald S."/>
            <person name="Frisvad J.C."/>
            <person name="Larsen T.O."/>
            <person name="Kjaerboelling I."/>
            <person name="Rothschild-Mancinelli K."/>
            <person name="Lyhne E.K."/>
            <person name="Kogle M.E."/>
            <person name="Barry K."/>
            <person name="Clum A."/>
            <person name="Na H."/>
            <person name="Ledsgaard L."/>
            <person name="Lin J."/>
            <person name="Lipzen A."/>
            <person name="Kuo A."/>
            <person name="Riley R."/>
            <person name="Mondo S."/>
            <person name="LaButti K."/>
            <person name="Haridas S."/>
            <person name="Pangalinan J."/>
            <person name="Salamov A.A."/>
            <person name="Simmons B.A."/>
            <person name="Magnuson J.K."/>
            <person name="Chen J."/>
            <person name="Drula E."/>
            <person name="Henrissat B."/>
            <person name="Wiebenga A."/>
            <person name="Lubbers R.J."/>
            <person name="Gomes A.C."/>
            <person name="Macurrencykelacurrency M.R."/>
            <person name="Stajich J."/>
            <person name="Grigoriev I.V."/>
            <person name="Mortensen U.H."/>
            <person name="De vries R.P."/>
            <person name="Baker S.E."/>
            <person name="Andersen M.R."/>
        </authorList>
    </citation>
    <scope>NUCLEOTIDE SEQUENCE [LARGE SCALE GENOMIC DNA]</scope>
    <source>
        <strain evidence="1 2">CBS 756.74</strain>
    </source>
</reference>
<gene>
    <name evidence="1" type="ORF">BJX68DRAFT_240563</name>
</gene>